<dbReference type="InterPro" id="IPR019378">
    <property type="entry name" value="GDP-Fuc_O-FucTrfase"/>
</dbReference>
<keyword evidence="13" id="KW-0119">Carbohydrate metabolism</keyword>
<keyword evidence="12" id="KW-0294">Fucose metabolism</keyword>
<organism evidence="18">
    <name type="scientific">Daucus carota subsp. sativus</name>
    <name type="common">Carrot</name>
    <dbReference type="NCBI Taxonomy" id="79200"/>
    <lineage>
        <taxon>Eukaryota</taxon>
        <taxon>Viridiplantae</taxon>
        <taxon>Streptophyta</taxon>
        <taxon>Embryophyta</taxon>
        <taxon>Tracheophyta</taxon>
        <taxon>Spermatophyta</taxon>
        <taxon>Magnoliopsida</taxon>
        <taxon>eudicotyledons</taxon>
        <taxon>Gunneridae</taxon>
        <taxon>Pentapetalae</taxon>
        <taxon>asterids</taxon>
        <taxon>campanulids</taxon>
        <taxon>Apiales</taxon>
        <taxon>Apiaceae</taxon>
        <taxon>Apioideae</taxon>
        <taxon>Scandiceae</taxon>
        <taxon>Daucinae</taxon>
        <taxon>Daucus</taxon>
        <taxon>Daucus sect. Daucus</taxon>
    </lineage>
</organism>
<keyword evidence="4" id="KW-0328">Glycosyltransferase</keyword>
<sequence length="861" mass="97489">MANSSKLVLCMFIASCYIFTIVMPRPLLISNSSLATRLKLDQDGSSTCWDSLFKLQSCTGEVILFFLNGEAYLGPSCCRAIRIIGHDCWPSMLGSLGFTSEEGDILRGYCDASNSSVTSPPHTGNVTINIMLLEALLSKNEEKDGDGAPSHTRNDNGANQLEETMVNWNPGSVGALRYALHIRFLCPSPRKCSRSVEKGKFKFLSQLRSKIDNEERKIYLYNDLRVVFSQRHSVADEESSVHTLLPLSSSRSRRRPKDSIESTEEDDDEDGGGGGTSDAGSSRNHLHSHPIHHRSGLLVVDGGVVLRRKMRSLLNLRPKKKNIRSWISGALTFLIVTTIILKMMLMHSLNSKTAELKRNDFLIYPLNRNDFLIHPKKRNHLIHPMKRNDFLIHPVKKKDFLLNTDLVNNSQEYIAEEESEENSNEVRQAMRDFLVPEIWKNPRTDDYYPCIDRSSKEIANENAATNGYILVHSNGGLNQMKTGISDMVAIAKIMNATLVIPSLDHSSFWTDPSDFKDIFDWLVFKTVLLKDVDVVESLPPDLAAVKPLVKSPVSWSKPSYYKKQILPLLKTNKVIEFTHTNSRLANNQVPNSIQRLRCRAMYEALQFADDITELGNKLVNRIKFDRDPYVALHLRYEKDMLAFTGCNHNLTSKESAELKKMRYEVKHWKEKHIKSKQRRLKGGCPMTPREAALFLEAMGYPSETKIYIAAGKIYGENSLNALIEKYPKLFDHSTLATEEELKPFIGRHNKLAALDYMVAVESDVFVYTYDGNMAKAVRGHRMFEGFRKTIDPDRRSFAKLVDALDEGKLSWEGFSTQIKNIHANRTAAPKYRVAGVTPKREQSFYANPLPGCICKVPSKAQ</sequence>
<dbReference type="InterPro" id="IPR008502">
    <property type="entry name" value="Prolamin-like"/>
</dbReference>
<evidence type="ECO:0000256" key="6">
    <source>
        <dbReference type="ARBA" id="ARBA00022692"/>
    </source>
</evidence>
<keyword evidence="7" id="KW-0732">Signal</keyword>
<dbReference type="Gramene" id="KZM85017">
    <property type="protein sequence ID" value="KZM85017"/>
    <property type="gene ID" value="DCAR_027561"/>
</dbReference>
<evidence type="ECO:0000256" key="4">
    <source>
        <dbReference type="ARBA" id="ARBA00022676"/>
    </source>
</evidence>
<keyword evidence="9" id="KW-1133">Transmembrane helix</keyword>
<feature type="domain" description="Atos-like C-terminal" evidence="17">
    <location>
        <begin position="175"/>
        <end position="241"/>
    </location>
</feature>
<protein>
    <recommendedName>
        <fullName evidence="14">O-fucosyltransferase family protein</fullName>
    </recommendedName>
</protein>
<evidence type="ECO:0000259" key="16">
    <source>
        <dbReference type="Pfam" id="PF05617"/>
    </source>
</evidence>
<evidence type="ECO:0000256" key="15">
    <source>
        <dbReference type="SAM" id="MobiDB-lite"/>
    </source>
</evidence>
<evidence type="ECO:0000256" key="12">
    <source>
        <dbReference type="ARBA" id="ARBA00023253"/>
    </source>
</evidence>
<evidence type="ECO:0000256" key="7">
    <source>
        <dbReference type="ARBA" id="ARBA00022729"/>
    </source>
</evidence>
<comment type="pathway">
    <text evidence="2">Glycan metabolism.</text>
</comment>
<evidence type="ECO:0000256" key="10">
    <source>
        <dbReference type="ARBA" id="ARBA00023136"/>
    </source>
</evidence>
<evidence type="ECO:0000256" key="3">
    <source>
        <dbReference type="ARBA" id="ARBA00007737"/>
    </source>
</evidence>
<dbReference type="Pfam" id="PF13889">
    <property type="entry name" value="Chromosome_seg"/>
    <property type="match status" value="1"/>
</dbReference>
<evidence type="ECO:0000256" key="1">
    <source>
        <dbReference type="ARBA" id="ARBA00004606"/>
    </source>
</evidence>
<evidence type="ECO:0000256" key="11">
    <source>
        <dbReference type="ARBA" id="ARBA00023180"/>
    </source>
</evidence>
<keyword evidence="6" id="KW-0812">Transmembrane</keyword>
<keyword evidence="5" id="KW-0808">Transferase</keyword>
<comment type="similarity">
    <text evidence="3">Belongs to the glycosyltransferase GT106 family.</text>
</comment>
<evidence type="ECO:0000256" key="14">
    <source>
        <dbReference type="ARBA" id="ARBA00030350"/>
    </source>
</evidence>
<comment type="caution">
    <text evidence="18">The sequence shown here is derived from an EMBL/GenBank/DDBJ whole genome shotgun (WGS) entry which is preliminary data.</text>
</comment>
<evidence type="ECO:0000256" key="8">
    <source>
        <dbReference type="ARBA" id="ARBA00022968"/>
    </source>
</evidence>
<name>A0A175YNT0_DAUCS</name>
<dbReference type="GO" id="GO:0016020">
    <property type="term" value="C:membrane"/>
    <property type="evidence" value="ECO:0007669"/>
    <property type="project" value="UniProtKB-SubCell"/>
</dbReference>
<evidence type="ECO:0000313" key="18">
    <source>
        <dbReference type="EMBL" id="KZM85017.1"/>
    </source>
</evidence>
<feature type="domain" description="Prolamin-like" evidence="16">
    <location>
        <begin position="47"/>
        <end position="111"/>
    </location>
</feature>
<dbReference type="InterPro" id="IPR033473">
    <property type="entry name" value="Atos-like_C"/>
</dbReference>
<accession>A0A175YNT0</accession>
<dbReference type="InterPro" id="IPR024709">
    <property type="entry name" value="FucosylTrfase_pln"/>
</dbReference>
<keyword evidence="10" id="KW-0472">Membrane</keyword>
<dbReference type="PANTHER" id="PTHR31741">
    <property type="entry name" value="OS02G0726500 PROTEIN-RELATED"/>
    <property type="match status" value="1"/>
</dbReference>
<keyword evidence="8" id="KW-0735">Signal-anchor</keyword>
<dbReference type="CDD" id="cd11299">
    <property type="entry name" value="O-FucT_plant"/>
    <property type="match status" value="1"/>
</dbReference>
<evidence type="ECO:0000259" key="17">
    <source>
        <dbReference type="Pfam" id="PF13889"/>
    </source>
</evidence>
<dbReference type="AlphaFoldDB" id="A0A175YNT0"/>
<dbReference type="GO" id="GO:0016757">
    <property type="term" value="F:glycosyltransferase activity"/>
    <property type="evidence" value="ECO:0007669"/>
    <property type="project" value="UniProtKB-KW"/>
</dbReference>
<proteinExistence type="inferred from homology"/>
<gene>
    <name evidence="18" type="ORF">DCAR_027561</name>
</gene>
<dbReference type="GO" id="GO:0005737">
    <property type="term" value="C:cytoplasm"/>
    <property type="evidence" value="ECO:0007669"/>
    <property type="project" value="TreeGrafter"/>
</dbReference>
<comment type="subcellular location">
    <subcellularLocation>
        <location evidence="1">Membrane</location>
        <topology evidence="1">Single-pass type II membrane protein</topology>
    </subcellularLocation>
</comment>
<evidence type="ECO:0000256" key="13">
    <source>
        <dbReference type="ARBA" id="ARBA00023277"/>
    </source>
</evidence>
<dbReference type="Pfam" id="PF05617">
    <property type="entry name" value="Prolamin_like"/>
    <property type="match status" value="1"/>
</dbReference>
<feature type="region of interest" description="Disordered" evidence="15">
    <location>
        <begin position="239"/>
        <end position="289"/>
    </location>
</feature>
<evidence type="ECO:0000256" key="2">
    <source>
        <dbReference type="ARBA" id="ARBA00004881"/>
    </source>
</evidence>
<dbReference type="GO" id="GO:0006004">
    <property type="term" value="P:fucose metabolic process"/>
    <property type="evidence" value="ECO:0007669"/>
    <property type="project" value="UniProtKB-KW"/>
</dbReference>
<reference evidence="18" key="1">
    <citation type="journal article" date="2016" name="Nat. Genet.">
        <title>A high-quality carrot genome assembly provides new insights into carotenoid accumulation and asterid genome evolution.</title>
        <authorList>
            <person name="Iorizzo M."/>
            <person name="Ellison S."/>
            <person name="Senalik D."/>
            <person name="Zeng P."/>
            <person name="Satapoomin P."/>
            <person name="Huang J."/>
            <person name="Bowman M."/>
            <person name="Iovene M."/>
            <person name="Sanseverino W."/>
            <person name="Cavagnaro P."/>
            <person name="Yildiz M."/>
            <person name="Macko-Podgorni A."/>
            <person name="Moranska E."/>
            <person name="Grzebelus E."/>
            <person name="Grzebelus D."/>
            <person name="Ashrafi H."/>
            <person name="Zheng Z."/>
            <person name="Cheng S."/>
            <person name="Spooner D."/>
            <person name="Van Deynze A."/>
            <person name="Simon P."/>
        </authorList>
    </citation>
    <scope>NUCLEOTIDE SEQUENCE [LARGE SCALE GENOMIC DNA]</scope>
    <source>
        <tissue evidence="18">Leaf</tissue>
    </source>
</reference>
<dbReference type="Pfam" id="PF10250">
    <property type="entry name" value="O-FucT"/>
    <property type="match status" value="1"/>
</dbReference>
<evidence type="ECO:0000256" key="5">
    <source>
        <dbReference type="ARBA" id="ARBA00022679"/>
    </source>
</evidence>
<keyword evidence="11" id="KW-0325">Glycoprotein</keyword>
<feature type="compositionally biased region" description="Acidic residues" evidence="15">
    <location>
        <begin position="261"/>
        <end position="271"/>
    </location>
</feature>
<dbReference type="EMBL" id="LNRQ01000008">
    <property type="protein sequence ID" value="KZM85017.1"/>
    <property type="molecule type" value="Genomic_DNA"/>
</dbReference>
<dbReference type="PANTHER" id="PTHR31741:SF62">
    <property type="entry name" value="O-FUCOSYLTRANSFERASE FAMILY PROTEIN"/>
    <property type="match status" value="1"/>
</dbReference>
<dbReference type="STRING" id="79200.A0A175YNT0"/>
<evidence type="ECO:0000256" key="9">
    <source>
        <dbReference type="ARBA" id="ARBA00022989"/>
    </source>
</evidence>